<feature type="transmembrane region" description="Helical" evidence="8">
    <location>
        <begin position="120"/>
        <end position="142"/>
    </location>
</feature>
<organism evidence="10 11">
    <name type="scientific">Aliivibrio wodanis</name>
    <dbReference type="NCBI Taxonomy" id="80852"/>
    <lineage>
        <taxon>Bacteria</taxon>
        <taxon>Pseudomonadati</taxon>
        <taxon>Pseudomonadota</taxon>
        <taxon>Gammaproteobacteria</taxon>
        <taxon>Vibrionales</taxon>
        <taxon>Vibrionaceae</taxon>
        <taxon>Aliivibrio</taxon>
    </lineage>
</organism>
<dbReference type="FunFam" id="1.20.1720.10:FF:000016">
    <property type="entry name" value="EmrB/QacA family drug resistance transporter"/>
    <property type="match status" value="1"/>
</dbReference>
<feature type="transmembrane region" description="Helical" evidence="8">
    <location>
        <begin position="66"/>
        <end position="88"/>
    </location>
</feature>
<evidence type="ECO:0000259" key="9">
    <source>
        <dbReference type="PROSITE" id="PS50850"/>
    </source>
</evidence>
<evidence type="ECO:0000256" key="4">
    <source>
        <dbReference type="ARBA" id="ARBA00022475"/>
    </source>
</evidence>
<dbReference type="GO" id="GO:0022857">
    <property type="term" value="F:transmembrane transporter activity"/>
    <property type="evidence" value="ECO:0007669"/>
    <property type="project" value="InterPro"/>
</dbReference>
<dbReference type="CDD" id="cd17503">
    <property type="entry name" value="MFS_LmrB_MDR_like"/>
    <property type="match status" value="1"/>
</dbReference>
<evidence type="ECO:0000256" key="7">
    <source>
        <dbReference type="ARBA" id="ARBA00023136"/>
    </source>
</evidence>
<evidence type="ECO:0000256" key="3">
    <source>
        <dbReference type="ARBA" id="ARBA00022448"/>
    </source>
</evidence>
<feature type="transmembrane region" description="Helical" evidence="8">
    <location>
        <begin position="27"/>
        <end position="46"/>
    </location>
</feature>
<dbReference type="InterPro" id="IPR036259">
    <property type="entry name" value="MFS_trans_sf"/>
</dbReference>
<dbReference type="GO" id="GO:0005886">
    <property type="term" value="C:plasma membrane"/>
    <property type="evidence" value="ECO:0007669"/>
    <property type="project" value="UniProtKB-SubCell"/>
</dbReference>
<gene>
    <name evidence="10" type="ORF">AWOD_I_0857</name>
</gene>
<keyword evidence="6 8" id="KW-1133">Transmembrane helix</keyword>
<sequence>MTQELTVRNQNESADVPIEPEIPRRHWIALFGGLLGAFMAILDIQITNSSLKDIQGALSATMDESSWISTSYLVAEMIAIPLSGWLSVAIGKRRYLTWTTIIFAVASVLCSVSWNMGSMIVFRAIQGFSGGALIPLAFSLVVQLLPLNKRAVGMALFGVTATFAPSIGPTLGGWLTENFSWHYIFYINIPPAIALICMVNYGLDDEPLKLDSLLKADWFGITTMAIGLGCLEVVLEEGNREEWFSSSFIVTLSIISAISLIYFVINELQHKNPLVNLRLLKQSQFAMSCMAYLILGMALLGSIYVLPMYMIQIQGYNALEIGEVLMWMGFPQLLIFPLVPKLTQIIKAKYLVFFGFSMFGISCFVNTHMSYNFGGDQLIFSMLLRAIGSPFIMVPLSLVAMEEIQKHQVADASTITNVLRNLGGAFSIAIIATMLDNKTREHLGHIKETLTSVSTDGWYQLQQSAAMFVSKGSDPATAMLQAKASLTMTMQRDAAIMAYNDVFLMMTFFLGFAAFMMFFVKSNSNPGSMEGGAH</sequence>
<evidence type="ECO:0000313" key="10">
    <source>
        <dbReference type="EMBL" id="CED70950.1"/>
    </source>
</evidence>
<dbReference type="OrthoDB" id="9812221at2"/>
<dbReference type="Proteomes" id="UP000032427">
    <property type="component" value="Chromosome 1"/>
</dbReference>
<dbReference type="InterPro" id="IPR005829">
    <property type="entry name" value="Sugar_transporter_CS"/>
</dbReference>
<evidence type="ECO:0000313" key="11">
    <source>
        <dbReference type="Proteomes" id="UP000032427"/>
    </source>
</evidence>
<comment type="subcellular location">
    <subcellularLocation>
        <location evidence="1">Cell membrane</location>
        <topology evidence="1">Multi-pass membrane protein</topology>
    </subcellularLocation>
</comment>
<dbReference type="Pfam" id="PF07690">
    <property type="entry name" value="MFS_1"/>
    <property type="match status" value="1"/>
</dbReference>
<keyword evidence="5 8" id="KW-0812">Transmembrane</keyword>
<dbReference type="Gene3D" id="1.20.1250.20">
    <property type="entry name" value="MFS general substrate transporter like domains"/>
    <property type="match status" value="1"/>
</dbReference>
<dbReference type="PATRIC" id="fig|80852.17.peg.870"/>
<dbReference type="HOGENOM" id="CLU_000960_28_0_6"/>
<evidence type="ECO:0000256" key="6">
    <source>
        <dbReference type="ARBA" id="ARBA00022989"/>
    </source>
</evidence>
<evidence type="ECO:0000256" key="5">
    <source>
        <dbReference type="ARBA" id="ARBA00022692"/>
    </source>
</evidence>
<dbReference type="PROSITE" id="PS50850">
    <property type="entry name" value="MFS"/>
    <property type="match status" value="1"/>
</dbReference>
<proteinExistence type="inferred from homology"/>
<dbReference type="InterPro" id="IPR011701">
    <property type="entry name" value="MFS"/>
</dbReference>
<accession>A0A090IRL6</accession>
<dbReference type="GeneID" id="28540426"/>
<dbReference type="Gene3D" id="1.20.1720.10">
    <property type="entry name" value="Multidrug resistance protein D"/>
    <property type="match status" value="1"/>
</dbReference>
<feature type="transmembrane region" description="Helical" evidence="8">
    <location>
        <begin position="215"/>
        <end position="235"/>
    </location>
</feature>
<evidence type="ECO:0000256" key="8">
    <source>
        <dbReference type="SAM" id="Phobius"/>
    </source>
</evidence>
<feature type="transmembrane region" description="Helical" evidence="8">
    <location>
        <begin position="247"/>
        <end position="265"/>
    </location>
</feature>
<protein>
    <submittedName>
        <fullName evidence="10">MFS drug resistance transporter</fullName>
    </submittedName>
</protein>
<comment type="similarity">
    <text evidence="2">Belongs to the major facilitator superfamily. EmrB family.</text>
</comment>
<keyword evidence="7 8" id="KW-0472">Membrane</keyword>
<feature type="transmembrane region" description="Helical" evidence="8">
    <location>
        <begin position="498"/>
        <end position="520"/>
    </location>
</feature>
<feature type="domain" description="Major facilitator superfamily (MFS) profile" evidence="9">
    <location>
        <begin position="29"/>
        <end position="525"/>
    </location>
</feature>
<keyword evidence="4" id="KW-1003">Cell membrane</keyword>
<dbReference type="EMBL" id="LN554846">
    <property type="protein sequence ID" value="CED70950.1"/>
    <property type="molecule type" value="Genomic_DNA"/>
</dbReference>
<dbReference type="AlphaFoldDB" id="A0A090IRL6"/>
<dbReference type="PANTHER" id="PTHR42718:SF9">
    <property type="entry name" value="MAJOR FACILITATOR SUPERFAMILY MULTIDRUG TRANSPORTER MFSC"/>
    <property type="match status" value="1"/>
</dbReference>
<evidence type="ECO:0000256" key="2">
    <source>
        <dbReference type="ARBA" id="ARBA00008537"/>
    </source>
</evidence>
<feature type="transmembrane region" description="Helical" evidence="8">
    <location>
        <begin position="377"/>
        <end position="399"/>
    </location>
</feature>
<dbReference type="PROSITE" id="PS00217">
    <property type="entry name" value="SUGAR_TRANSPORT_2"/>
    <property type="match status" value="1"/>
</dbReference>
<name>A0A090IRL6_9GAMM</name>
<feature type="transmembrane region" description="Helical" evidence="8">
    <location>
        <begin position="285"/>
        <end position="306"/>
    </location>
</feature>
<evidence type="ECO:0000256" key="1">
    <source>
        <dbReference type="ARBA" id="ARBA00004651"/>
    </source>
</evidence>
<dbReference type="NCBIfam" id="TIGR00711">
    <property type="entry name" value="efflux_EmrB"/>
    <property type="match status" value="1"/>
</dbReference>
<dbReference type="KEGG" id="awd:AWOD_I_0857"/>
<keyword evidence="3" id="KW-0813">Transport</keyword>
<feature type="transmembrane region" description="Helical" evidence="8">
    <location>
        <begin position="154"/>
        <end position="175"/>
    </location>
</feature>
<keyword evidence="11" id="KW-1185">Reference proteome</keyword>
<dbReference type="STRING" id="80852.AWOD_I_0857"/>
<feature type="transmembrane region" description="Helical" evidence="8">
    <location>
        <begin position="351"/>
        <end position="371"/>
    </location>
</feature>
<feature type="transmembrane region" description="Helical" evidence="8">
    <location>
        <begin position="181"/>
        <end position="203"/>
    </location>
</feature>
<dbReference type="InterPro" id="IPR004638">
    <property type="entry name" value="EmrB-like"/>
</dbReference>
<reference evidence="11" key="1">
    <citation type="submission" date="2014-09" db="EMBL/GenBank/DDBJ databases">
        <authorList>
            <person name="Hjerde E."/>
        </authorList>
    </citation>
    <scope>NUCLEOTIDE SEQUENCE [LARGE SCALE GENOMIC DNA]</scope>
    <source>
        <strain evidence="11">06/09/139</strain>
    </source>
</reference>
<dbReference type="InterPro" id="IPR020846">
    <property type="entry name" value="MFS_dom"/>
</dbReference>
<dbReference type="PANTHER" id="PTHR42718">
    <property type="entry name" value="MAJOR FACILITATOR SUPERFAMILY MULTIDRUG TRANSPORTER MFSC"/>
    <property type="match status" value="1"/>
</dbReference>
<dbReference type="SUPFAM" id="SSF103473">
    <property type="entry name" value="MFS general substrate transporter"/>
    <property type="match status" value="1"/>
</dbReference>